<proteinExistence type="predicted"/>
<feature type="transmembrane region" description="Helical" evidence="6">
    <location>
        <begin position="136"/>
        <end position="161"/>
    </location>
</feature>
<dbReference type="PANTHER" id="PTHR31465">
    <property type="entry name" value="PROTEIN RTA1-RELATED"/>
    <property type="match status" value="1"/>
</dbReference>
<evidence type="ECO:0008006" key="9">
    <source>
        <dbReference type="Google" id="ProtNLM"/>
    </source>
</evidence>
<comment type="caution">
    <text evidence="7">The sequence shown here is derived from an EMBL/GenBank/DDBJ whole genome shotgun (WGS) entry which is preliminary data.</text>
</comment>
<keyword evidence="2 6" id="KW-0812">Transmembrane</keyword>
<evidence type="ECO:0000256" key="3">
    <source>
        <dbReference type="ARBA" id="ARBA00022989"/>
    </source>
</evidence>
<evidence type="ECO:0000256" key="2">
    <source>
        <dbReference type="ARBA" id="ARBA00022692"/>
    </source>
</evidence>
<feature type="transmembrane region" description="Helical" evidence="6">
    <location>
        <begin position="36"/>
        <end position="55"/>
    </location>
</feature>
<feature type="transmembrane region" description="Helical" evidence="6">
    <location>
        <begin position="62"/>
        <end position="83"/>
    </location>
</feature>
<organism evidence="7 8">
    <name type="scientific">Akanthomyces muscarius</name>
    <name type="common">Entomopathogenic fungus</name>
    <name type="synonym">Lecanicillium muscarium</name>
    <dbReference type="NCBI Taxonomy" id="2231603"/>
    <lineage>
        <taxon>Eukaryota</taxon>
        <taxon>Fungi</taxon>
        <taxon>Dikarya</taxon>
        <taxon>Ascomycota</taxon>
        <taxon>Pezizomycotina</taxon>
        <taxon>Sordariomycetes</taxon>
        <taxon>Hypocreomycetidae</taxon>
        <taxon>Hypocreales</taxon>
        <taxon>Cordycipitaceae</taxon>
        <taxon>Akanthomyces</taxon>
    </lineage>
</organism>
<evidence type="ECO:0000256" key="6">
    <source>
        <dbReference type="SAM" id="Phobius"/>
    </source>
</evidence>
<name>A0A9W8QDH1_AKAMU</name>
<dbReference type="AlphaFoldDB" id="A0A9W8QDH1"/>
<comment type="subcellular location">
    <subcellularLocation>
        <location evidence="1">Membrane</location>
        <topology evidence="1">Multi-pass membrane protein</topology>
    </subcellularLocation>
</comment>
<dbReference type="GO" id="GO:0005886">
    <property type="term" value="C:plasma membrane"/>
    <property type="evidence" value="ECO:0007669"/>
    <property type="project" value="TreeGrafter"/>
</dbReference>
<feature type="transmembrane region" description="Helical" evidence="6">
    <location>
        <begin position="95"/>
        <end position="115"/>
    </location>
</feature>
<feature type="transmembrane region" description="Helical" evidence="6">
    <location>
        <begin position="224"/>
        <end position="245"/>
    </location>
</feature>
<dbReference type="Pfam" id="PF04479">
    <property type="entry name" value="RTA1"/>
    <property type="match status" value="1"/>
</dbReference>
<feature type="region of interest" description="Disordered" evidence="5">
    <location>
        <begin position="296"/>
        <end position="343"/>
    </location>
</feature>
<dbReference type="InterPro" id="IPR007568">
    <property type="entry name" value="RTA1"/>
</dbReference>
<evidence type="ECO:0000313" key="7">
    <source>
        <dbReference type="EMBL" id="KAJ4151583.1"/>
    </source>
</evidence>
<evidence type="ECO:0000256" key="4">
    <source>
        <dbReference type="ARBA" id="ARBA00023136"/>
    </source>
</evidence>
<dbReference type="RefSeq" id="XP_056053297.1">
    <property type="nucleotide sequence ID" value="XM_056201556.1"/>
</dbReference>
<keyword evidence="4 6" id="KW-0472">Membrane</keyword>
<keyword evidence="3 6" id="KW-1133">Transmembrane helix</keyword>
<sequence length="343" mass="36969">MANHTMAEPYKNCVEVTPECPVQATVLGYYPNLGSGYFFTIMFGLCLVGTVVLGVSKRTWTYTAALTCGLILETAGYIGRILLSSNPWDEGAFELQICAIILGPTFICVSIYLTLKHVALALNPSISRLPAVWYPRIFLPADVSCLIVQAIGGGIAAAAGHSKPKLQKTGNQAIIAGVALQVVVLAAFGALGLDYLVRVARWMRRPEAQGSEGLGVWRSRNFRVFLTAICAAYLCIFVRCIYRIAEMAGGWGNHIMQDEPSFLVLDSSLVLVGSALLTIFHPGIFFPQMRHNAVARRRQRADEKQSAKRGDAASAGGNDSDETRIPASATGPTPSETATKEQA</sequence>
<evidence type="ECO:0000256" key="1">
    <source>
        <dbReference type="ARBA" id="ARBA00004141"/>
    </source>
</evidence>
<evidence type="ECO:0000313" key="8">
    <source>
        <dbReference type="Proteomes" id="UP001144673"/>
    </source>
</evidence>
<dbReference type="EMBL" id="JAJHUN010000009">
    <property type="protein sequence ID" value="KAJ4151583.1"/>
    <property type="molecule type" value="Genomic_DNA"/>
</dbReference>
<dbReference type="PANTHER" id="PTHR31465:SF8">
    <property type="entry name" value="DOMAIN PROTEIN, PUTATIVE (AFU_ORTHOLOGUE AFUA_6G14140)-RELATED"/>
    <property type="match status" value="1"/>
</dbReference>
<keyword evidence="8" id="KW-1185">Reference proteome</keyword>
<evidence type="ECO:0000256" key="5">
    <source>
        <dbReference type="SAM" id="MobiDB-lite"/>
    </source>
</evidence>
<dbReference type="KEGG" id="amus:LMH87_012273"/>
<feature type="transmembrane region" description="Helical" evidence="6">
    <location>
        <begin position="265"/>
        <end position="287"/>
    </location>
</feature>
<feature type="compositionally biased region" description="Basic and acidic residues" evidence="5">
    <location>
        <begin position="300"/>
        <end position="311"/>
    </location>
</feature>
<gene>
    <name evidence="7" type="ORF">LMH87_012273</name>
</gene>
<dbReference type="GeneID" id="80899432"/>
<dbReference type="GO" id="GO:0000324">
    <property type="term" value="C:fungal-type vacuole"/>
    <property type="evidence" value="ECO:0007669"/>
    <property type="project" value="TreeGrafter"/>
</dbReference>
<accession>A0A9W8QDH1</accession>
<dbReference type="Proteomes" id="UP001144673">
    <property type="component" value="Chromosome 4"/>
</dbReference>
<reference evidence="7" key="1">
    <citation type="journal article" date="2023" name="Access Microbiol">
        <title>De-novo genome assembly for Akanthomyces muscarius, a biocontrol agent of insect agricultural pests.</title>
        <authorList>
            <person name="Erdos Z."/>
            <person name="Studholme D.J."/>
            <person name="Raymond B."/>
            <person name="Sharma M."/>
        </authorList>
    </citation>
    <scope>NUCLEOTIDE SEQUENCE</scope>
    <source>
        <strain evidence="7">Ve6</strain>
    </source>
</reference>
<protein>
    <recommendedName>
        <fullName evidence="9">RTA1 domain protein</fullName>
    </recommendedName>
</protein>
<feature type="transmembrane region" description="Helical" evidence="6">
    <location>
        <begin position="173"/>
        <end position="197"/>
    </location>
</feature>